<evidence type="ECO:0000313" key="2">
    <source>
        <dbReference type="EMBL" id="OIV38726.1"/>
    </source>
</evidence>
<gene>
    <name evidence="2" type="ORF">BIV57_04380</name>
</gene>
<name>A0A1J7BJB2_9ACTN</name>
<dbReference type="AlphaFoldDB" id="A0A1J7BJB2"/>
<dbReference type="PROSITE" id="PS50943">
    <property type="entry name" value="HTH_CROC1"/>
    <property type="match status" value="1"/>
</dbReference>
<dbReference type="SUPFAM" id="SSF47413">
    <property type="entry name" value="lambda repressor-like DNA-binding domains"/>
    <property type="match status" value="1"/>
</dbReference>
<protein>
    <recommendedName>
        <fullName evidence="1">HTH cro/C1-type domain-containing protein</fullName>
    </recommendedName>
</protein>
<sequence length="110" mass="12075">MGTAKRRGETRARMVAVQAAAGILRTEQEKAADRHRETAAAGGYRMAEIRRAMGLTQVEVAEAMGTVQHTVSRIEDGELTAAEVDTLRRYVEALGGRLRIVADFGDRQFD</sequence>
<feature type="domain" description="HTH cro/C1-type" evidence="1">
    <location>
        <begin position="46"/>
        <end position="101"/>
    </location>
</feature>
<evidence type="ECO:0000313" key="3">
    <source>
        <dbReference type="Proteomes" id="UP000243342"/>
    </source>
</evidence>
<dbReference type="InterPro" id="IPR001387">
    <property type="entry name" value="Cro/C1-type_HTH"/>
</dbReference>
<reference evidence="2 3" key="1">
    <citation type="submission" date="2016-10" db="EMBL/GenBank/DDBJ databases">
        <title>Genome sequence of Streptomyces gilvigriseus MUSC 26.</title>
        <authorList>
            <person name="Lee L.-H."/>
            <person name="Ser H.-L."/>
        </authorList>
    </citation>
    <scope>NUCLEOTIDE SEQUENCE [LARGE SCALE GENOMIC DNA]</scope>
    <source>
        <strain evidence="2 3">MUSC 26</strain>
    </source>
</reference>
<dbReference type="EMBL" id="MLCF01000014">
    <property type="protein sequence ID" value="OIV38726.1"/>
    <property type="molecule type" value="Genomic_DNA"/>
</dbReference>
<dbReference type="Pfam" id="PF01381">
    <property type="entry name" value="HTH_3"/>
    <property type="match status" value="1"/>
</dbReference>
<dbReference type="Gene3D" id="1.10.260.40">
    <property type="entry name" value="lambda repressor-like DNA-binding domains"/>
    <property type="match status" value="1"/>
</dbReference>
<dbReference type="STRING" id="1428644.BIV57_04380"/>
<accession>A0A1J7BJB2</accession>
<dbReference type="RefSeq" id="WP_071655319.1">
    <property type="nucleotide sequence ID" value="NZ_MLCF01000014.1"/>
</dbReference>
<dbReference type="GO" id="GO:0003677">
    <property type="term" value="F:DNA binding"/>
    <property type="evidence" value="ECO:0007669"/>
    <property type="project" value="InterPro"/>
</dbReference>
<proteinExistence type="predicted"/>
<dbReference type="Proteomes" id="UP000243342">
    <property type="component" value="Unassembled WGS sequence"/>
</dbReference>
<organism evidence="2 3">
    <name type="scientific">Mangrovactinospora gilvigrisea</name>
    <dbReference type="NCBI Taxonomy" id="1428644"/>
    <lineage>
        <taxon>Bacteria</taxon>
        <taxon>Bacillati</taxon>
        <taxon>Actinomycetota</taxon>
        <taxon>Actinomycetes</taxon>
        <taxon>Kitasatosporales</taxon>
        <taxon>Streptomycetaceae</taxon>
        <taxon>Mangrovactinospora</taxon>
    </lineage>
</organism>
<feature type="non-terminal residue" evidence="2">
    <location>
        <position position="110"/>
    </location>
</feature>
<dbReference type="InterPro" id="IPR010982">
    <property type="entry name" value="Lambda_DNA-bd_dom_sf"/>
</dbReference>
<keyword evidence="3" id="KW-1185">Reference proteome</keyword>
<dbReference type="SMART" id="SM00530">
    <property type="entry name" value="HTH_XRE"/>
    <property type="match status" value="1"/>
</dbReference>
<evidence type="ECO:0000259" key="1">
    <source>
        <dbReference type="PROSITE" id="PS50943"/>
    </source>
</evidence>
<dbReference type="CDD" id="cd00093">
    <property type="entry name" value="HTH_XRE"/>
    <property type="match status" value="1"/>
</dbReference>
<dbReference type="OrthoDB" id="4640255at2"/>
<comment type="caution">
    <text evidence="2">The sequence shown here is derived from an EMBL/GenBank/DDBJ whole genome shotgun (WGS) entry which is preliminary data.</text>
</comment>